<dbReference type="EMBL" id="CP001406">
    <property type="protein sequence ID" value="ACO25826.1"/>
    <property type="molecule type" value="Genomic_DNA"/>
</dbReference>
<dbReference type="AlphaFoldDB" id="A0A125YA85"/>
<evidence type="ECO:0000313" key="2">
    <source>
        <dbReference type="Proteomes" id="UP000002210"/>
    </source>
</evidence>
<accession>A0A125YA85</accession>
<gene>
    <name evidence="1" type="ordered locus">BCA_A0012</name>
</gene>
<organism evidence="1 2">
    <name type="scientific">Bacillus cereus (strain 03BB102)</name>
    <dbReference type="NCBI Taxonomy" id="572264"/>
    <lineage>
        <taxon>Bacteria</taxon>
        <taxon>Bacillati</taxon>
        <taxon>Bacillota</taxon>
        <taxon>Bacilli</taxon>
        <taxon>Bacillales</taxon>
        <taxon>Bacillaceae</taxon>
        <taxon>Bacillus</taxon>
        <taxon>Bacillus cereus group</taxon>
    </lineage>
</organism>
<dbReference type="RefSeq" id="WP_000865420.1">
    <property type="nucleotide sequence ID" value="NC_012473.1"/>
</dbReference>
<proteinExistence type="predicted"/>
<evidence type="ECO:0000313" key="1">
    <source>
        <dbReference type="EMBL" id="ACO25826.1"/>
    </source>
</evidence>
<geneLocation type="plasmid" evidence="1 2">
    <name>p03BB102_179</name>
</geneLocation>
<dbReference type="PATRIC" id="fig|572264.18.peg.5625"/>
<dbReference type="Proteomes" id="UP000002210">
    <property type="component" value="Plasmid p03BB102_179"/>
</dbReference>
<name>A0A125YA85_BACC3</name>
<reference evidence="1 2" key="1">
    <citation type="submission" date="2009-02" db="EMBL/GenBank/DDBJ databases">
        <title>Genome sequence of Bacillus cereus 03BB102.</title>
        <authorList>
            <person name="Dodson R.J."/>
            <person name="Jackson P."/>
            <person name="Munk A.C."/>
            <person name="Brettin T."/>
            <person name="Bruce D."/>
            <person name="Detter C."/>
            <person name="Tapia R."/>
            <person name="Han C."/>
            <person name="Sutton G."/>
            <person name="Sims D."/>
        </authorList>
    </citation>
    <scope>NUCLEOTIDE SEQUENCE [LARGE SCALE GENOMIC DNA]</scope>
    <source>
        <strain evidence="1 2">03BB102</strain>
        <plasmid evidence="2">Plasmid p03BB102_179</plasmid>
    </source>
</reference>
<dbReference type="KEGG" id="bcx:BCA_A0012"/>
<keyword evidence="1" id="KW-0614">Plasmid</keyword>
<protein>
    <submittedName>
        <fullName evidence="1">Uncharacterized protein</fullName>
    </submittedName>
</protein>
<sequence length="47" mass="5473">MKVKNYNVWTILDDPKEQETNEQSKESDDIFAGLDELSEIVDDLLPF</sequence>